<dbReference type="GO" id="GO:0005524">
    <property type="term" value="F:ATP binding"/>
    <property type="evidence" value="ECO:0007669"/>
    <property type="project" value="UniProtKB-KW"/>
</dbReference>
<name>A0AA35QZK1_GEOBA</name>
<dbReference type="InterPro" id="IPR023465">
    <property type="entry name" value="Riboflavin_kinase_dom_sf"/>
</dbReference>
<dbReference type="SMART" id="SM00904">
    <property type="entry name" value="Flavokinase"/>
    <property type="match status" value="1"/>
</dbReference>
<protein>
    <recommendedName>
        <fullName evidence="2">riboflavin kinase</fullName>
        <ecNumber evidence="2">2.7.1.26</ecNumber>
    </recommendedName>
</protein>
<dbReference type="Pfam" id="PF16540">
    <property type="entry name" value="MKLP1_Arf_bdg"/>
    <property type="match status" value="1"/>
</dbReference>
<feature type="region of interest" description="Disordered" evidence="8">
    <location>
        <begin position="190"/>
        <end position="251"/>
    </location>
</feature>
<keyword evidence="5" id="KW-0808">Transferase</keyword>
<feature type="compositionally biased region" description="Low complexity" evidence="8">
    <location>
        <begin position="212"/>
        <end position="227"/>
    </location>
</feature>
<evidence type="ECO:0000256" key="1">
    <source>
        <dbReference type="ARBA" id="ARBA00005201"/>
    </source>
</evidence>
<keyword evidence="7" id="KW-0067">ATP-binding</keyword>
<feature type="domain" description="Riboflavin kinase" evidence="9">
    <location>
        <begin position="72"/>
        <end position="307"/>
    </location>
</feature>
<feature type="region of interest" description="Disordered" evidence="8">
    <location>
        <begin position="96"/>
        <end position="125"/>
    </location>
</feature>
<accession>A0AA35QZK1</accession>
<dbReference type="Pfam" id="PF01687">
    <property type="entry name" value="Flavokinase"/>
    <property type="match status" value="1"/>
</dbReference>
<dbReference type="PANTHER" id="PTHR22749:SF6">
    <property type="entry name" value="RIBOFLAVIN KINASE"/>
    <property type="match status" value="1"/>
</dbReference>
<evidence type="ECO:0000256" key="3">
    <source>
        <dbReference type="ARBA" id="ARBA00022630"/>
    </source>
</evidence>
<keyword evidence="6" id="KW-0547">Nucleotide-binding</keyword>
<evidence type="ECO:0000256" key="2">
    <source>
        <dbReference type="ARBA" id="ARBA00012105"/>
    </source>
</evidence>
<comment type="caution">
    <text evidence="10">The sequence shown here is derived from an EMBL/GenBank/DDBJ whole genome shotgun (WGS) entry which is preliminary data.</text>
</comment>
<dbReference type="Gene3D" id="2.40.30.30">
    <property type="entry name" value="Riboflavin kinase-like"/>
    <property type="match status" value="1"/>
</dbReference>
<keyword evidence="3" id="KW-0285">Flavoprotein</keyword>
<organism evidence="10 11">
    <name type="scientific">Geodia barretti</name>
    <name type="common">Barrett's horny sponge</name>
    <dbReference type="NCBI Taxonomy" id="519541"/>
    <lineage>
        <taxon>Eukaryota</taxon>
        <taxon>Metazoa</taxon>
        <taxon>Porifera</taxon>
        <taxon>Demospongiae</taxon>
        <taxon>Heteroscleromorpha</taxon>
        <taxon>Tetractinellida</taxon>
        <taxon>Astrophorina</taxon>
        <taxon>Geodiidae</taxon>
        <taxon>Geodia</taxon>
    </lineage>
</organism>
<dbReference type="InterPro" id="IPR023468">
    <property type="entry name" value="Riboflavin_kinase"/>
</dbReference>
<sequence>MTGFVSQEKEKFERLATHMKTQQRDLLAKSAQIQQVKELIRNSPHLARTPLRDTNQTITMAKTTATPPAAFAKGNAPPIKGKGRKRSASENWLEHVPSSTVENGGILQPQLKKKRTVSTPKPKDFQSKRVGRYVLQHQEEDSDGDIKTALYKGDIQPTRGGGTSVTFTGVETHRHSSQCILSLPKVTRRSNRLAVRGGNPTRPALSSGGGQSPDHSISSLSSTSVSSFMDHSARGGGGMEGDGEEDSWTDVETRETHILHVFPEDFYGAELRVCVAAFIREEKSFPSLECLKKEIHKDIETARERLTQPAMATLANKLVSWTADSA</sequence>
<dbReference type="Proteomes" id="UP001174909">
    <property type="component" value="Unassembled WGS sequence"/>
</dbReference>
<dbReference type="GO" id="GO:0009398">
    <property type="term" value="P:FMN biosynthetic process"/>
    <property type="evidence" value="ECO:0007669"/>
    <property type="project" value="TreeGrafter"/>
</dbReference>
<dbReference type="AlphaFoldDB" id="A0AA35QZK1"/>
<evidence type="ECO:0000256" key="8">
    <source>
        <dbReference type="SAM" id="MobiDB-lite"/>
    </source>
</evidence>
<dbReference type="GO" id="GO:0008531">
    <property type="term" value="F:riboflavin kinase activity"/>
    <property type="evidence" value="ECO:0007669"/>
    <property type="project" value="UniProtKB-EC"/>
</dbReference>
<dbReference type="Gene3D" id="2.60.40.4330">
    <property type="entry name" value="Kinesin-like protein Kif23, Arf6-interacting domain"/>
    <property type="match status" value="1"/>
</dbReference>
<evidence type="ECO:0000259" key="9">
    <source>
        <dbReference type="SMART" id="SM00904"/>
    </source>
</evidence>
<dbReference type="InterPro" id="IPR032384">
    <property type="entry name" value="Kif23_Arf-bd"/>
</dbReference>
<dbReference type="InterPro" id="IPR038105">
    <property type="entry name" value="Kif23_Arf-bd_sf"/>
</dbReference>
<evidence type="ECO:0000313" key="11">
    <source>
        <dbReference type="Proteomes" id="UP001174909"/>
    </source>
</evidence>
<evidence type="ECO:0000256" key="4">
    <source>
        <dbReference type="ARBA" id="ARBA00022643"/>
    </source>
</evidence>
<dbReference type="GO" id="GO:0009231">
    <property type="term" value="P:riboflavin biosynthetic process"/>
    <property type="evidence" value="ECO:0007669"/>
    <property type="project" value="InterPro"/>
</dbReference>
<proteinExistence type="predicted"/>
<dbReference type="EMBL" id="CASHTH010000278">
    <property type="protein sequence ID" value="CAI7996758.1"/>
    <property type="molecule type" value="Genomic_DNA"/>
</dbReference>
<dbReference type="EC" id="2.7.1.26" evidence="2"/>
<dbReference type="InterPro" id="IPR015865">
    <property type="entry name" value="Riboflavin_kinase_bac/euk"/>
</dbReference>
<reference evidence="10" key="1">
    <citation type="submission" date="2023-03" db="EMBL/GenBank/DDBJ databases">
        <authorList>
            <person name="Steffen K."/>
            <person name="Cardenas P."/>
        </authorList>
    </citation>
    <scope>NUCLEOTIDE SEQUENCE</scope>
</reference>
<comment type="pathway">
    <text evidence="1">Cofactor biosynthesis; FMN biosynthesis; FMN from riboflavin (ATP route): step 1/1.</text>
</comment>
<keyword evidence="11" id="KW-1185">Reference proteome</keyword>
<evidence type="ECO:0000256" key="6">
    <source>
        <dbReference type="ARBA" id="ARBA00022741"/>
    </source>
</evidence>
<gene>
    <name evidence="10" type="ORF">GBAR_LOCUS1949</name>
</gene>
<evidence type="ECO:0000313" key="10">
    <source>
        <dbReference type="EMBL" id="CAI7996758.1"/>
    </source>
</evidence>
<evidence type="ECO:0000256" key="5">
    <source>
        <dbReference type="ARBA" id="ARBA00022679"/>
    </source>
</evidence>
<evidence type="ECO:0000256" key="7">
    <source>
        <dbReference type="ARBA" id="ARBA00022840"/>
    </source>
</evidence>
<keyword evidence="4" id="KW-0288">FMN</keyword>
<dbReference type="SUPFAM" id="SSF82114">
    <property type="entry name" value="Riboflavin kinase-like"/>
    <property type="match status" value="1"/>
</dbReference>
<dbReference type="PANTHER" id="PTHR22749">
    <property type="entry name" value="RIBOFLAVIN KINASE/FMN ADENYLYLTRANSFERASE"/>
    <property type="match status" value="1"/>
</dbReference>